<dbReference type="OrthoDB" id="5125733at2759"/>
<dbReference type="InParanoid" id="A0A2J6TP53"/>
<reference evidence="2 3" key="1">
    <citation type="submission" date="2016-04" db="EMBL/GenBank/DDBJ databases">
        <title>A degradative enzymes factory behind the ericoid mycorrhizal symbiosis.</title>
        <authorList>
            <consortium name="DOE Joint Genome Institute"/>
            <person name="Martino E."/>
            <person name="Morin E."/>
            <person name="Grelet G."/>
            <person name="Kuo A."/>
            <person name="Kohler A."/>
            <person name="Daghino S."/>
            <person name="Barry K."/>
            <person name="Choi C."/>
            <person name="Cichocki N."/>
            <person name="Clum A."/>
            <person name="Copeland A."/>
            <person name="Hainaut M."/>
            <person name="Haridas S."/>
            <person name="Labutti K."/>
            <person name="Lindquist E."/>
            <person name="Lipzen A."/>
            <person name="Khouja H.-R."/>
            <person name="Murat C."/>
            <person name="Ohm R."/>
            <person name="Olson A."/>
            <person name="Spatafora J."/>
            <person name="Veneault-Fourrey C."/>
            <person name="Henrissat B."/>
            <person name="Grigoriev I."/>
            <person name="Martin F."/>
            <person name="Perotto S."/>
        </authorList>
    </citation>
    <scope>NUCLEOTIDE SEQUENCE [LARGE SCALE GENOMIC DNA]</scope>
    <source>
        <strain evidence="2 3">E</strain>
    </source>
</reference>
<dbReference type="Proteomes" id="UP000235371">
    <property type="component" value="Unassembled WGS sequence"/>
</dbReference>
<dbReference type="RefSeq" id="XP_024741699.1">
    <property type="nucleotide sequence ID" value="XM_024871042.1"/>
</dbReference>
<evidence type="ECO:0000313" key="3">
    <source>
        <dbReference type="Proteomes" id="UP000235371"/>
    </source>
</evidence>
<feature type="domain" description="Heterokaryon incompatibility" evidence="1">
    <location>
        <begin position="231"/>
        <end position="376"/>
    </location>
</feature>
<dbReference type="GeneID" id="36579124"/>
<dbReference type="InterPro" id="IPR010730">
    <property type="entry name" value="HET"/>
</dbReference>
<protein>
    <submittedName>
        <fullName evidence="2">HET-domain-containing protein</fullName>
    </submittedName>
</protein>
<accession>A0A2J6TP53</accession>
<dbReference type="Pfam" id="PF06985">
    <property type="entry name" value="HET"/>
    <property type="match status" value="1"/>
</dbReference>
<organism evidence="2 3">
    <name type="scientific">Hyaloscypha bicolor E</name>
    <dbReference type="NCBI Taxonomy" id="1095630"/>
    <lineage>
        <taxon>Eukaryota</taxon>
        <taxon>Fungi</taxon>
        <taxon>Dikarya</taxon>
        <taxon>Ascomycota</taxon>
        <taxon>Pezizomycotina</taxon>
        <taxon>Leotiomycetes</taxon>
        <taxon>Helotiales</taxon>
        <taxon>Hyaloscyphaceae</taxon>
        <taxon>Hyaloscypha</taxon>
        <taxon>Hyaloscypha bicolor</taxon>
    </lineage>
</organism>
<dbReference type="AlphaFoldDB" id="A0A2J6TP53"/>
<keyword evidence="3" id="KW-1185">Reference proteome</keyword>
<evidence type="ECO:0000313" key="2">
    <source>
        <dbReference type="EMBL" id="PMD64795.1"/>
    </source>
</evidence>
<dbReference type="PANTHER" id="PTHR33112:SF16">
    <property type="entry name" value="HETEROKARYON INCOMPATIBILITY DOMAIN-CONTAINING PROTEIN"/>
    <property type="match status" value="1"/>
</dbReference>
<proteinExistence type="predicted"/>
<evidence type="ECO:0000259" key="1">
    <source>
        <dbReference type="Pfam" id="PF06985"/>
    </source>
</evidence>
<sequence>MKRHHEDDPGVDVPLRRSTRCRTTATKSGTSTTLCKYCASFRIPRRSSTLYEVHEIIYTRRVSDMVKAAKRRSPCDLCRFLTSHMSLKISEACVQNKVDMIVSLRTINNAKWSDYSRPTRVGLSLGKGQPSLVVYDICKLKKEPTGDGLGVFNGKHPEPHTGMLVTSYLPRIVNSDPLSEATVGVVKDWLLCCRRHSPCKEQKSRPLPTRVIDVRTENPKIVESERLVGSYVALSHCWGSTEDTFSTTTQNITERKTLGLELSQLPLNFRDAISFTRRLGYEYLWIDSLCIIQQDLQDWRHEAGRMAGYYESATVTLAIADAINCHVGFLGSRRHHYSPPIPGEDGELYVLRQPLPGDDDLDHNSCIGKRAWTLQERLLSPRVIHFTQSQVVWHCRNARWAEGYIRDLRSDIVWWDSWSHKIGRCIHQTEPAAVNPTRDIERAAQAWCGCVSEFSNRRLTRASDKLAAIAGLAGAFSRPELGQYMAGLWEHDLFRGLAWNRLAPARRSIIAQKAARTLTAREYDPPLKYRAPSWSWAAVNGPLEVDSYLFNQYVFKQAVLEEARYEIDHWENYYGPCLVNTHLLHNSDNPYIDTLEGSFIEVSGHCRKLWISTVKLSPEADGPDGPFIKNILLDQAMPEQIYAYLSQPDQLDHVWKELLMFQISKEIRGRRLVYALLLEKMQDPDSFKRIGLVKLACYNLCKIPAARKLDISPAYRHPIHRLRFNCKEEDYDTKEWHKDRWTECTLKLF</sequence>
<dbReference type="EMBL" id="KZ613747">
    <property type="protein sequence ID" value="PMD64795.1"/>
    <property type="molecule type" value="Genomic_DNA"/>
</dbReference>
<name>A0A2J6TP53_9HELO</name>
<dbReference type="PANTHER" id="PTHR33112">
    <property type="entry name" value="DOMAIN PROTEIN, PUTATIVE-RELATED"/>
    <property type="match status" value="1"/>
</dbReference>
<gene>
    <name evidence="2" type="ORF">K444DRAFT_205898</name>
</gene>